<evidence type="ECO:0000256" key="3">
    <source>
        <dbReference type="ARBA" id="ARBA00043812"/>
    </source>
</evidence>
<comment type="caution">
    <text evidence="12">The sequence shown here is derived from an EMBL/GenBank/DDBJ whole genome shotgun (WGS) entry which is preliminary data.</text>
</comment>
<accession>A0ABQ5U9R0</accession>
<organism evidence="12 13">
    <name type="scientific">Devosia yakushimensis</name>
    <dbReference type="NCBI Taxonomy" id="470028"/>
    <lineage>
        <taxon>Bacteria</taxon>
        <taxon>Pseudomonadati</taxon>
        <taxon>Pseudomonadota</taxon>
        <taxon>Alphaproteobacteria</taxon>
        <taxon>Hyphomicrobiales</taxon>
        <taxon>Devosiaceae</taxon>
        <taxon>Devosia</taxon>
    </lineage>
</organism>
<dbReference type="InterPro" id="IPR020904">
    <property type="entry name" value="Sc_DH/Rdtase_CS"/>
</dbReference>
<evidence type="ECO:0000256" key="10">
    <source>
        <dbReference type="ARBA" id="ARBA00047274"/>
    </source>
</evidence>
<evidence type="ECO:0000256" key="11">
    <source>
        <dbReference type="RuleBase" id="RU000363"/>
    </source>
</evidence>
<dbReference type="InterPro" id="IPR002347">
    <property type="entry name" value="SDR_fam"/>
</dbReference>
<reference evidence="12" key="2">
    <citation type="submission" date="2023-01" db="EMBL/GenBank/DDBJ databases">
        <title>Draft genome sequence of Devosia yakushimensis strain NBRC 103855.</title>
        <authorList>
            <person name="Sun Q."/>
            <person name="Mori K."/>
        </authorList>
    </citation>
    <scope>NUCLEOTIDE SEQUENCE</scope>
    <source>
        <strain evidence="12">NBRC 103855</strain>
    </source>
</reference>
<evidence type="ECO:0000313" key="12">
    <source>
        <dbReference type="EMBL" id="GLQ08882.1"/>
    </source>
</evidence>
<dbReference type="SUPFAM" id="SSF51735">
    <property type="entry name" value="NAD(P)-binding Rossmann-fold domains"/>
    <property type="match status" value="1"/>
</dbReference>
<dbReference type="PANTHER" id="PTHR43086:SF3">
    <property type="entry name" value="NADP-DEPENDENT 3-HYDROXY ACID DEHYDROGENASE YDFG"/>
    <property type="match status" value="1"/>
</dbReference>
<name>A0ABQ5U9R0_9HYPH</name>
<dbReference type="InterPro" id="IPR036291">
    <property type="entry name" value="NAD(P)-bd_dom_sf"/>
</dbReference>
<gene>
    <name evidence="12" type="ORF">GCM10007913_08140</name>
</gene>
<evidence type="ECO:0000313" key="13">
    <source>
        <dbReference type="Proteomes" id="UP001161406"/>
    </source>
</evidence>
<evidence type="ECO:0000256" key="7">
    <source>
        <dbReference type="ARBA" id="ARBA00044271"/>
    </source>
</evidence>
<dbReference type="EMBL" id="BSNG01000001">
    <property type="protein sequence ID" value="GLQ08882.1"/>
    <property type="molecule type" value="Genomic_DNA"/>
</dbReference>
<evidence type="ECO:0000256" key="9">
    <source>
        <dbReference type="ARBA" id="ARBA00045650"/>
    </source>
</evidence>
<comment type="catalytic activity">
    <reaction evidence="3">
        <text>L-allo-threonine + NADP(+) = aminoacetone + CO2 + NADPH</text>
        <dbReference type="Rhea" id="RHEA:43524"/>
        <dbReference type="ChEBI" id="CHEBI:16526"/>
        <dbReference type="ChEBI" id="CHEBI:57783"/>
        <dbReference type="ChEBI" id="CHEBI:58320"/>
        <dbReference type="ChEBI" id="CHEBI:58349"/>
        <dbReference type="ChEBI" id="CHEBI:58585"/>
        <dbReference type="EC" id="1.1.1.381"/>
    </reaction>
</comment>
<comment type="function">
    <text evidence="9">NADP-dependent dehydrogenase with broad substrate specificity acting on 3-hydroxy acids. Catalyzes the NADP-dependent oxidation of L-allo-threonine to L-2-amino-3-keto-butyrate, which is spontaneously decarboxylated into aminoacetone. Also acts on D-threonine, L-serine, D-serine, D-3-hydroxyisobutyrate, L-3-hydroxyisobutyrate, D-glycerate and L-glycerate. Able to catalyze the reduction of the malonic semialdehyde to 3-hydroxypropionic acid. YdfG is apparently supplementing RutE, the presumed malonic semialdehyde reductase involved in pyrimidine degradation since both are able to detoxify malonic semialdehyde.</text>
</comment>
<evidence type="ECO:0000256" key="4">
    <source>
        <dbReference type="ARBA" id="ARBA00044050"/>
    </source>
</evidence>
<dbReference type="PROSITE" id="PS00061">
    <property type="entry name" value="ADH_SHORT"/>
    <property type="match status" value="1"/>
</dbReference>
<dbReference type="Pfam" id="PF00106">
    <property type="entry name" value="adh_short"/>
    <property type="match status" value="1"/>
</dbReference>
<dbReference type="PRINTS" id="PR00080">
    <property type="entry name" value="SDRFAMILY"/>
</dbReference>
<evidence type="ECO:0000256" key="1">
    <source>
        <dbReference type="ARBA" id="ARBA00006484"/>
    </source>
</evidence>
<keyword evidence="2" id="KW-0560">Oxidoreductase</keyword>
<sequence length="264" mass="27644">MPNRTPSTALITGASSGIGAAYARRLAARGYDLVLVARRADRLETLAVELTKEFGIEVRPVIADLATHAGTAQVAEILASDTSIDMLVNNAGISRLGATMDLSPAALDDMVALNITALTRLSRAALPGFVARNRGTIVNIGSVLAFRAMPIASVYSGTKSYVLLFTSGLQEELKDTAIRVQAVLPAGVATEIYDGTILPLDQIPPELVMQVDAMVDAALAGLDSGELVTLPSVSDLELLSRYTSAQADLFSASQTGRPAARYGV</sequence>
<proteinExistence type="inferred from homology"/>
<evidence type="ECO:0000256" key="2">
    <source>
        <dbReference type="ARBA" id="ARBA00023002"/>
    </source>
</evidence>
<dbReference type="RefSeq" id="WP_284388162.1">
    <property type="nucleotide sequence ID" value="NZ_BSNG01000001.1"/>
</dbReference>
<dbReference type="EC" id="1.1.1.298" evidence="4"/>
<dbReference type="EC" id="1.1.1.381" evidence="5"/>
<comment type="catalytic activity">
    <reaction evidence="10">
        <text>3-hydroxypropanoate + NADP(+) = 3-oxopropanoate + NADPH + H(+)</text>
        <dbReference type="Rhea" id="RHEA:26438"/>
        <dbReference type="ChEBI" id="CHEBI:15378"/>
        <dbReference type="ChEBI" id="CHEBI:16510"/>
        <dbReference type="ChEBI" id="CHEBI:33190"/>
        <dbReference type="ChEBI" id="CHEBI:57783"/>
        <dbReference type="ChEBI" id="CHEBI:58349"/>
        <dbReference type="EC" id="1.1.1.298"/>
    </reaction>
</comment>
<comment type="similarity">
    <text evidence="1 11">Belongs to the short-chain dehydrogenases/reductases (SDR) family.</text>
</comment>
<dbReference type="PANTHER" id="PTHR43086">
    <property type="entry name" value="VERY-LONG-CHAIN 3-OXOOACYL-COA REDUCTASE"/>
    <property type="match status" value="1"/>
</dbReference>
<dbReference type="Gene3D" id="3.40.50.720">
    <property type="entry name" value="NAD(P)-binding Rossmann-like Domain"/>
    <property type="match status" value="1"/>
</dbReference>
<dbReference type="PIRSF" id="PIRSF000126">
    <property type="entry name" value="11-beta-HSD1"/>
    <property type="match status" value="1"/>
</dbReference>
<evidence type="ECO:0000256" key="8">
    <source>
        <dbReference type="ARBA" id="ARBA00044349"/>
    </source>
</evidence>
<keyword evidence="13" id="KW-1185">Reference proteome</keyword>
<dbReference type="PRINTS" id="PR00081">
    <property type="entry name" value="GDHRDH"/>
</dbReference>
<evidence type="ECO:0000256" key="5">
    <source>
        <dbReference type="ARBA" id="ARBA00044059"/>
    </source>
</evidence>
<evidence type="ECO:0000256" key="6">
    <source>
        <dbReference type="ARBA" id="ARBA00044065"/>
    </source>
</evidence>
<reference evidence="12" key="1">
    <citation type="journal article" date="2014" name="Int. J. Syst. Evol. Microbiol.">
        <title>Complete genome of a new Firmicutes species belonging to the dominant human colonic microbiota ('Ruminococcus bicirculans') reveals two chromosomes and a selective capacity to utilize plant glucans.</title>
        <authorList>
            <consortium name="NISC Comparative Sequencing Program"/>
            <person name="Wegmann U."/>
            <person name="Louis P."/>
            <person name="Goesmann A."/>
            <person name="Henrissat B."/>
            <person name="Duncan S.H."/>
            <person name="Flint H.J."/>
        </authorList>
    </citation>
    <scope>NUCLEOTIDE SEQUENCE</scope>
    <source>
        <strain evidence="12">NBRC 103855</strain>
    </source>
</reference>
<dbReference type="Proteomes" id="UP001161406">
    <property type="component" value="Unassembled WGS sequence"/>
</dbReference>
<protein>
    <recommendedName>
        <fullName evidence="6">NADP-dependent 3-hydroxy acid dehydrogenase YdfG</fullName>
        <ecNumber evidence="4">1.1.1.298</ecNumber>
        <ecNumber evidence="5">1.1.1.381</ecNumber>
    </recommendedName>
    <alternativeName>
        <fullName evidence="8">L-allo-threonine dehydrogenase</fullName>
    </alternativeName>
    <alternativeName>
        <fullName evidence="7">Malonic semialdehyde reductase</fullName>
    </alternativeName>
</protein>